<comment type="similarity">
    <text evidence="1">Belongs to the glycosyltransferase 2 family.</text>
</comment>
<evidence type="ECO:0000313" key="3">
    <source>
        <dbReference type="EMBL" id="MFC0271929.1"/>
    </source>
</evidence>
<reference evidence="3 4" key="1">
    <citation type="submission" date="2024-09" db="EMBL/GenBank/DDBJ databases">
        <authorList>
            <person name="Sun Q."/>
            <person name="Mori K."/>
        </authorList>
    </citation>
    <scope>NUCLEOTIDE SEQUENCE [LARGE SCALE GENOMIC DNA]</scope>
    <source>
        <strain evidence="3 4">CCM 7228</strain>
    </source>
</reference>
<dbReference type="CDD" id="cd06433">
    <property type="entry name" value="GT_2_WfgS_like"/>
    <property type="match status" value="1"/>
</dbReference>
<feature type="domain" description="Glycosyltransferase 2-like" evidence="2">
    <location>
        <begin position="10"/>
        <end position="138"/>
    </location>
</feature>
<name>A0ABV6GFG5_9BACI</name>
<keyword evidence="3" id="KW-0808">Transferase</keyword>
<evidence type="ECO:0000313" key="4">
    <source>
        <dbReference type="Proteomes" id="UP001589854"/>
    </source>
</evidence>
<keyword evidence="4" id="KW-1185">Reference proteome</keyword>
<dbReference type="InterPro" id="IPR029044">
    <property type="entry name" value="Nucleotide-diphossugar_trans"/>
</dbReference>
<keyword evidence="3" id="KW-0328">Glycosyltransferase</keyword>
<dbReference type="EC" id="2.4.-.-" evidence="3"/>
<protein>
    <submittedName>
        <fullName evidence="3">Glycosyltransferase</fullName>
        <ecNumber evidence="3">2.4.-.-</ecNumber>
    </submittedName>
</protein>
<proteinExistence type="inferred from homology"/>
<dbReference type="EMBL" id="JBHLVO010000007">
    <property type="protein sequence ID" value="MFC0271929.1"/>
    <property type="molecule type" value="Genomic_DNA"/>
</dbReference>
<dbReference type="Proteomes" id="UP001589854">
    <property type="component" value="Unassembled WGS sequence"/>
</dbReference>
<gene>
    <name evidence="3" type="ORF">ACFFIX_10750</name>
</gene>
<organism evidence="3 4">
    <name type="scientific">Metabacillus herbersteinensis</name>
    <dbReference type="NCBI Taxonomy" id="283816"/>
    <lineage>
        <taxon>Bacteria</taxon>
        <taxon>Bacillati</taxon>
        <taxon>Bacillota</taxon>
        <taxon>Bacilli</taxon>
        <taxon>Bacillales</taxon>
        <taxon>Bacillaceae</taxon>
        <taxon>Metabacillus</taxon>
    </lineage>
</organism>
<dbReference type="InterPro" id="IPR001173">
    <property type="entry name" value="Glyco_trans_2-like"/>
</dbReference>
<dbReference type="PANTHER" id="PTHR22916:SF3">
    <property type="entry name" value="UDP-GLCNAC:BETAGAL BETA-1,3-N-ACETYLGLUCOSAMINYLTRANSFERASE-LIKE PROTEIN 1"/>
    <property type="match status" value="1"/>
</dbReference>
<dbReference type="RefSeq" id="WP_378933727.1">
    <property type="nucleotide sequence ID" value="NZ_JBHLVO010000007.1"/>
</dbReference>
<dbReference type="PANTHER" id="PTHR22916">
    <property type="entry name" value="GLYCOSYLTRANSFERASE"/>
    <property type="match status" value="1"/>
</dbReference>
<comment type="caution">
    <text evidence="3">The sequence shown here is derived from an EMBL/GenBank/DDBJ whole genome shotgun (WGS) entry which is preliminary data.</text>
</comment>
<evidence type="ECO:0000256" key="1">
    <source>
        <dbReference type="ARBA" id="ARBA00006739"/>
    </source>
</evidence>
<accession>A0ABV6GFG5</accession>
<sequence>MLTGNNQKISIITACYNSESYIEETILSVINQTYSNIEYIIVDGASADGTMKIVEKYKEHIDTIISEPDNGNYEAYNKGIQASTADIIYFLNSDDYLYDEFVIENVAKYFMDNQQLSILYGNVLIKDSKDNMEMLYGRRFELIDFKYGNMPPHQAFFVKKSLFDRFGLFDLNYEIASDFDFVIKCFKEEIENSFYLNKTIAVFRTGGGSTNYKTRVIGLKAKEQIIQKHFNVEVDLSLTEMNNNALYRLWLEKLLLEDSGITKSLKKYKVRNVVIFGSMKTAIYLLKDLQKEKFHVVGFIDNNVHMQGKFIENVKVFSREWLTENQKTVDAVIMSIESKQGDKLISQLAKELDPHIVIMSWKQLVEPPEAK</sequence>
<dbReference type="Gene3D" id="3.40.50.720">
    <property type="entry name" value="NAD(P)-binding Rossmann-like Domain"/>
    <property type="match status" value="1"/>
</dbReference>
<evidence type="ECO:0000259" key="2">
    <source>
        <dbReference type="Pfam" id="PF00535"/>
    </source>
</evidence>
<dbReference type="Gene3D" id="3.90.550.10">
    <property type="entry name" value="Spore Coat Polysaccharide Biosynthesis Protein SpsA, Chain A"/>
    <property type="match status" value="1"/>
</dbReference>
<dbReference type="Pfam" id="PF00535">
    <property type="entry name" value="Glycos_transf_2"/>
    <property type="match status" value="1"/>
</dbReference>
<dbReference type="SUPFAM" id="SSF53448">
    <property type="entry name" value="Nucleotide-diphospho-sugar transferases"/>
    <property type="match status" value="1"/>
</dbReference>
<dbReference type="GO" id="GO:0016757">
    <property type="term" value="F:glycosyltransferase activity"/>
    <property type="evidence" value="ECO:0007669"/>
    <property type="project" value="UniProtKB-KW"/>
</dbReference>